<feature type="coiled-coil region" evidence="1">
    <location>
        <begin position="9"/>
        <end position="36"/>
    </location>
</feature>
<organism evidence="3 4">
    <name type="scientific">Gossypium arboreum</name>
    <name type="common">Tree cotton</name>
    <name type="synonym">Gossypium nanking</name>
    <dbReference type="NCBI Taxonomy" id="29729"/>
    <lineage>
        <taxon>Eukaryota</taxon>
        <taxon>Viridiplantae</taxon>
        <taxon>Streptophyta</taxon>
        <taxon>Embryophyta</taxon>
        <taxon>Tracheophyta</taxon>
        <taxon>Spermatophyta</taxon>
        <taxon>Magnoliopsida</taxon>
        <taxon>eudicotyledons</taxon>
        <taxon>Gunneridae</taxon>
        <taxon>Pentapetalae</taxon>
        <taxon>rosids</taxon>
        <taxon>malvids</taxon>
        <taxon>Malvales</taxon>
        <taxon>Malvaceae</taxon>
        <taxon>Malvoideae</taxon>
        <taxon>Gossypium</taxon>
    </lineage>
</organism>
<evidence type="ECO:0000259" key="2">
    <source>
        <dbReference type="Pfam" id="PF03732"/>
    </source>
</evidence>
<reference evidence="3 4" key="1">
    <citation type="submission" date="2023-03" db="EMBL/GenBank/DDBJ databases">
        <title>WGS of Gossypium arboreum.</title>
        <authorList>
            <person name="Yu D."/>
        </authorList>
    </citation>
    <scope>NUCLEOTIDE SEQUENCE [LARGE SCALE GENOMIC DNA]</scope>
    <source>
        <tissue evidence="3">Leaf</tissue>
    </source>
</reference>
<dbReference type="Pfam" id="PF03732">
    <property type="entry name" value="Retrotrans_gag"/>
    <property type="match status" value="1"/>
</dbReference>
<sequence>MNGIVNNTIGELTEKNDALKAIVLALKEQIEELKRSSIFAKWCRRSTDERRGGTFFGTWEEFHGEFKGKYYSEYSGEEAWANLHWLMQQRTIKESLQYVKEFNELVLQISDMGENEQINQEDKDCKLWEEYKELSYKSVNRKARKTSRVVTYEKGGLSIGI</sequence>
<accession>A0ABR0QU93</accession>
<proteinExistence type="predicted"/>
<evidence type="ECO:0000313" key="4">
    <source>
        <dbReference type="Proteomes" id="UP001358586"/>
    </source>
</evidence>
<dbReference type="InterPro" id="IPR005162">
    <property type="entry name" value="Retrotrans_gag_dom"/>
</dbReference>
<feature type="domain" description="Retrotransposon gag" evidence="2">
    <location>
        <begin position="41"/>
        <end position="118"/>
    </location>
</feature>
<protein>
    <recommendedName>
        <fullName evidence="2">Retrotransposon gag domain-containing protein</fullName>
    </recommendedName>
</protein>
<evidence type="ECO:0000313" key="3">
    <source>
        <dbReference type="EMBL" id="KAK5842865.1"/>
    </source>
</evidence>
<keyword evidence="4" id="KW-1185">Reference proteome</keyword>
<keyword evidence="1" id="KW-0175">Coiled coil</keyword>
<gene>
    <name evidence="3" type="ORF">PVK06_005279</name>
</gene>
<dbReference type="EMBL" id="JARKNE010000002">
    <property type="protein sequence ID" value="KAK5842865.1"/>
    <property type="molecule type" value="Genomic_DNA"/>
</dbReference>
<name>A0ABR0QU93_GOSAR</name>
<dbReference type="Proteomes" id="UP001358586">
    <property type="component" value="Chromosome 2"/>
</dbReference>
<evidence type="ECO:0000256" key="1">
    <source>
        <dbReference type="SAM" id="Coils"/>
    </source>
</evidence>
<comment type="caution">
    <text evidence="3">The sequence shown here is derived from an EMBL/GenBank/DDBJ whole genome shotgun (WGS) entry which is preliminary data.</text>
</comment>